<evidence type="ECO:0000256" key="16">
    <source>
        <dbReference type="RuleBase" id="RU003848"/>
    </source>
</evidence>
<feature type="coiled-coil region" evidence="17">
    <location>
        <begin position="51"/>
        <end position="89"/>
    </location>
</feature>
<dbReference type="GO" id="GO:0012505">
    <property type="term" value="C:endomembrane system"/>
    <property type="evidence" value="ECO:0007669"/>
    <property type="project" value="UniProtKB-SubCell"/>
</dbReference>
<feature type="transmembrane region" description="Helical" evidence="15">
    <location>
        <begin position="12"/>
        <end position="30"/>
    </location>
</feature>
<keyword evidence="10 15" id="KW-0066">ATP synthesis</keyword>
<evidence type="ECO:0000256" key="6">
    <source>
        <dbReference type="ARBA" id="ARBA00022781"/>
    </source>
</evidence>
<dbReference type="Pfam" id="PF00430">
    <property type="entry name" value="ATP-synt_B"/>
    <property type="match status" value="1"/>
</dbReference>
<evidence type="ECO:0000256" key="7">
    <source>
        <dbReference type="ARBA" id="ARBA00022989"/>
    </source>
</evidence>
<keyword evidence="4 15" id="KW-0138">CF(0)</keyword>
<evidence type="ECO:0000256" key="12">
    <source>
        <dbReference type="ARBA" id="ARBA00025614"/>
    </source>
</evidence>
<evidence type="ECO:0000256" key="13">
    <source>
        <dbReference type="ARBA" id="ARBA00026054"/>
    </source>
</evidence>
<evidence type="ECO:0000256" key="4">
    <source>
        <dbReference type="ARBA" id="ARBA00022547"/>
    </source>
</evidence>
<comment type="subcellular location">
    <subcellularLocation>
        <location evidence="15">Cell membrane</location>
        <topology evidence="15">Single-pass membrane protein</topology>
    </subcellularLocation>
    <subcellularLocation>
        <location evidence="14">Endomembrane system</location>
        <topology evidence="14">Single-pass membrane protein</topology>
    </subcellularLocation>
</comment>
<dbReference type="GO" id="GO:0005886">
    <property type="term" value="C:plasma membrane"/>
    <property type="evidence" value="ECO:0007669"/>
    <property type="project" value="UniProtKB-SubCell"/>
</dbReference>
<evidence type="ECO:0000256" key="14">
    <source>
        <dbReference type="ARBA" id="ARBA00037847"/>
    </source>
</evidence>
<comment type="similarity">
    <text evidence="1 15 16">Belongs to the ATPase B chain family.</text>
</comment>
<keyword evidence="6 15" id="KW-0375">Hydrogen ion transport</keyword>
<dbReference type="RefSeq" id="WP_009318544.1">
    <property type="nucleotide sequence ID" value="NZ_CABKQP010000004.1"/>
</dbReference>
<dbReference type="PANTHER" id="PTHR33445:SF1">
    <property type="entry name" value="ATP SYNTHASE SUBUNIT B"/>
    <property type="match status" value="1"/>
</dbReference>
<dbReference type="InterPro" id="IPR002146">
    <property type="entry name" value="ATP_synth_b/b'su_bac/chlpt"/>
</dbReference>
<comment type="subunit">
    <text evidence="13">F-type ATPases have 2 components, F(1) - the catalytic core - and F(0) - the membrane proton channel. F(1) has five subunits: alpha(3), beta(3), gamma(1), delta(1), epsilon(1). F(0) has four main subunits: a(1), b(2) and c(10-14). The alpha and beta chains form an alternating ring which encloses part of the gamma chain. F(1) is attached to F(0) by a central stalk formed by the gamma and epsilon chains, while a peripheral stalk is formed by the delta and b chains.</text>
</comment>
<dbReference type="InterPro" id="IPR028987">
    <property type="entry name" value="ATP_synth_B-like_membr_sf"/>
</dbReference>
<evidence type="ECO:0000256" key="15">
    <source>
        <dbReference type="HAMAP-Rule" id="MF_01398"/>
    </source>
</evidence>
<comment type="function">
    <text evidence="11 15">F(1)F(0) ATP synthase produces ATP from ADP in the presence of a proton or sodium gradient. F-type ATPases consist of two structural domains, F(1) containing the extramembraneous catalytic core and F(0) containing the membrane proton channel, linked together by a central stalk and a peripheral stalk. During catalysis, ATP synthesis in the catalytic domain of F(1) is coupled via a rotary mechanism of the central stalk subunits to proton translocation.</text>
</comment>
<evidence type="ECO:0000256" key="11">
    <source>
        <dbReference type="ARBA" id="ARBA00025198"/>
    </source>
</evidence>
<proteinExistence type="inferred from homology"/>
<dbReference type="AlphaFoldDB" id="A0A316RLV0"/>
<dbReference type="PANTHER" id="PTHR33445">
    <property type="entry name" value="ATP SYNTHASE SUBUNIT B', CHLOROPLASTIC"/>
    <property type="match status" value="1"/>
</dbReference>
<reference evidence="18 19" key="1">
    <citation type="journal article" date="2018" name="Nat. Biotechnol.">
        <title>A standardized bacterial taxonomy based on genome phylogeny substantially revises the tree of life.</title>
        <authorList>
            <person name="Parks D.H."/>
            <person name="Chuvochina M."/>
            <person name="Waite D.W."/>
            <person name="Rinke C."/>
            <person name="Skarshewski A."/>
            <person name="Chaumeil P.A."/>
            <person name="Hugenholtz P."/>
        </authorList>
    </citation>
    <scope>NUCLEOTIDE SEQUENCE [LARGE SCALE GENOMIC DNA]</scope>
    <source>
        <strain evidence="18">UBA11482</strain>
    </source>
</reference>
<sequence>MELFKPEFGLVFWMFFVFVVLFAILAKYAWPYIIRSIDDRADLIDKGVEYAQDAKAQLEKATENAQSLLAEAQRQQMDIIREATQMKSQIIEEAKKAASVEAKKVMDAAALSIEQARKESEQQFRTEVSAFALQIAEKLMRKELSNDKTQIEMIDKLLNDIENKN</sequence>
<keyword evidence="9 15" id="KW-0472">Membrane</keyword>
<protein>
    <recommendedName>
        <fullName evidence="15">ATP synthase subunit b</fullName>
    </recommendedName>
    <alternativeName>
        <fullName evidence="15">ATP synthase F(0) sector subunit b</fullName>
    </alternativeName>
    <alternativeName>
        <fullName evidence="15">ATPase subunit I</fullName>
    </alternativeName>
    <alternativeName>
        <fullName evidence="15">F-type ATPase subunit b</fullName>
        <shortName evidence="15">F-ATPase subunit b</shortName>
    </alternativeName>
</protein>
<keyword evidence="7 15" id="KW-1133">Transmembrane helix</keyword>
<comment type="caution">
    <text evidence="18">The sequence shown here is derived from an EMBL/GenBank/DDBJ whole genome shotgun (WGS) entry which is preliminary data.</text>
</comment>
<evidence type="ECO:0000256" key="2">
    <source>
        <dbReference type="ARBA" id="ARBA00022448"/>
    </source>
</evidence>
<keyword evidence="5 15" id="KW-0812">Transmembrane</keyword>
<evidence type="ECO:0000256" key="1">
    <source>
        <dbReference type="ARBA" id="ARBA00005513"/>
    </source>
</evidence>
<dbReference type="EMBL" id="DNWC01000072">
    <property type="protein sequence ID" value="HBJ08434.1"/>
    <property type="molecule type" value="Genomic_DNA"/>
</dbReference>
<evidence type="ECO:0000256" key="9">
    <source>
        <dbReference type="ARBA" id="ARBA00023136"/>
    </source>
</evidence>
<dbReference type="NCBIfam" id="TIGR01144">
    <property type="entry name" value="ATP_synt_b"/>
    <property type="match status" value="1"/>
</dbReference>
<dbReference type="HAMAP" id="MF_01398">
    <property type="entry name" value="ATP_synth_b_bprime"/>
    <property type="match status" value="1"/>
</dbReference>
<dbReference type="Proteomes" id="UP000262954">
    <property type="component" value="Unassembled WGS sequence"/>
</dbReference>
<comment type="subunit">
    <text evidence="15">F-type ATPases have 2 components, F(1) - the catalytic core - and F(0) - the membrane proton channel. F(1) has five subunits: alpha(3), beta(3), gamma(1), delta(1), epsilon(1). F(0) has three main subunits: a(1), b(2) and c(10-14). The alpha and beta chains form an alternating ring which encloses part of the gamma chain. F(1) is attached to F(0) by a central stalk formed by the gamma and epsilon chains, while a peripheral stalk is formed by the delta and b chains.</text>
</comment>
<keyword evidence="17" id="KW-0175">Coiled coil</keyword>
<evidence type="ECO:0000313" key="18">
    <source>
        <dbReference type="EMBL" id="HBJ08434.1"/>
    </source>
</evidence>
<dbReference type="GO" id="GO:0045259">
    <property type="term" value="C:proton-transporting ATP synthase complex"/>
    <property type="evidence" value="ECO:0007669"/>
    <property type="project" value="UniProtKB-KW"/>
</dbReference>
<evidence type="ECO:0000313" key="19">
    <source>
        <dbReference type="Proteomes" id="UP000262954"/>
    </source>
</evidence>
<dbReference type="InterPro" id="IPR005864">
    <property type="entry name" value="ATP_synth_F0_bsu_bac"/>
</dbReference>
<keyword evidence="3 15" id="KW-1003">Cell membrane</keyword>
<dbReference type="InterPro" id="IPR050059">
    <property type="entry name" value="ATP_synthase_B_chain"/>
</dbReference>
<keyword evidence="8 15" id="KW-0406">Ion transport</keyword>
<gene>
    <name evidence="15 18" type="primary">atpF</name>
    <name evidence="18" type="ORF">DDY73_05460</name>
</gene>
<dbReference type="SUPFAM" id="SSF81573">
    <property type="entry name" value="F1F0 ATP synthase subunit B, membrane domain"/>
    <property type="match status" value="1"/>
</dbReference>
<evidence type="ECO:0000256" key="3">
    <source>
        <dbReference type="ARBA" id="ARBA00022475"/>
    </source>
</evidence>
<evidence type="ECO:0000256" key="5">
    <source>
        <dbReference type="ARBA" id="ARBA00022692"/>
    </source>
</evidence>
<dbReference type="GO" id="GO:0046933">
    <property type="term" value="F:proton-transporting ATP synthase activity, rotational mechanism"/>
    <property type="evidence" value="ECO:0007669"/>
    <property type="project" value="UniProtKB-UniRule"/>
</dbReference>
<evidence type="ECO:0000256" key="8">
    <source>
        <dbReference type="ARBA" id="ARBA00023065"/>
    </source>
</evidence>
<organism evidence="18 19">
    <name type="scientific">Coprobacter fastidiosus</name>
    <dbReference type="NCBI Taxonomy" id="1099853"/>
    <lineage>
        <taxon>Bacteria</taxon>
        <taxon>Pseudomonadati</taxon>
        <taxon>Bacteroidota</taxon>
        <taxon>Bacteroidia</taxon>
        <taxon>Bacteroidales</taxon>
        <taxon>Barnesiellaceae</taxon>
        <taxon>Coprobacter</taxon>
    </lineage>
</organism>
<evidence type="ECO:0000256" key="17">
    <source>
        <dbReference type="SAM" id="Coils"/>
    </source>
</evidence>
<dbReference type="GO" id="GO:0046961">
    <property type="term" value="F:proton-transporting ATPase activity, rotational mechanism"/>
    <property type="evidence" value="ECO:0007669"/>
    <property type="project" value="TreeGrafter"/>
</dbReference>
<accession>A0A316RLV0</accession>
<dbReference type="Gene3D" id="1.20.5.620">
    <property type="entry name" value="F1F0 ATP synthase subunit B, membrane domain"/>
    <property type="match status" value="1"/>
</dbReference>
<evidence type="ECO:0000256" key="10">
    <source>
        <dbReference type="ARBA" id="ARBA00023310"/>
    </source>
</evidence>
<comment type="function">
    <text evidence="12">Component of the F(0) channel, it forms part of the peripheral stalk, linking F(1) to F(0). The b'-subunit is a diverged and duplicated form of b found in plants and photosynthetic bacteria.</text>
</comment>
<keyword evidence="2 15" id="KW-0813">Transport</keyword>
<dbReference type="CDD" id="cd06503">
    <property type="entry name" value="ATP-synt_Fo_b"/>
    <property type="match status" value="1"/>
</dbReference>
<name>A0A316RLV0_9BACT</name>